<evidence type="ECO:0000256" key="4">
    <source>
        <dbReference type="ARBA" id="ARBA00023110"/>
    </source>
</evidence>
<comment type="catalytic activity">
    <reaction evidence="1 6">
        <text>[protein]-peptidylproline (omega=180) = [protein]-peptidylproline (omega=0)</text>
        <dbReference type="Rhea" id="RHEA:16237"/>
        <dbReference type="Rhea" id="RHEA-COMP:10747"/>
        <dbReference type="Rhea" id="RHEA-COMP:10748"/>
        <dbReference type="ChEBI" id="CHEBI:83833"/>
        <dbReference type="ChEBI" id="CHEBI:83834"/>
        <dbReference type="EC" id="5.2.1.8"/>
    </reaction>
</comment>
<gene>
    <name evidence="10" type="ORF">GTW20_21405</name>
</gene>
<protein>
    <recommendedName>
        <fullName evidence="3 6">peptidylprolyl isomerase</fullName>
        <ecNumber evidence="3 6">5.2.1.8</ecNumber>
    </recommendedName>
</protein>
<dbReference type="GO" id="GO:0003755">
    <property type="term" value="F:peptidyl-prolyl cis-trans isomerase activity"/>
    <property type="evidence" value="ECO:0007669"/>
    <property type="project" value="UniProtKB-KW"/>
</dbReference>
<organism evidence="10 11">
    <name type="scientific">Nocardiopsis alba</name>
    <dbReference type="NCBI Taxonomy" id="53437"/>
    <lineage>
        <taxon>Bacteria</taxon>
        <taxon>Bacillati</taxon>
        <taxon>Actinomycetota</taxon>
        <taxon>Actinomycetes</taxon>
        <taxon>Streptosporangiales</taxon>
        <taxon>Nocardiopsidaceae</taxon>
        <taxon>Nocardiopsis</taxon>
    </lineage>
</organism>
<evidence type="ECO:0000313" key="11">
    <source>
        <dbReference type="Proteomes" id="UP000467124"/>
    </source>
</evidence>
<evidence type="ECO:0000256" key="7">
    <source>
        <dbReference type="SAM" id="MobiDB-lite"/>
    </source>
</evidence>
<evidence type="ECO:0000256" key="8">
    <source>
        <dbReference type="SAM" id="SignalP"/>
    </source>
</evidence>
<dbReference type="Pfam" id="PF00254">
    <property type="entry name" value="FKBP_C"/>
    <property type="match status" value="1"/>
</dbReference>
<feature type="region of interest" description="Disordered" evidence="7">
    <location>
        <begin position="335"/>
        <end position="368"/>
    </location>
</feature>
<feature type="domain" description="PPIase FKBP-type" evidence="9">
    <location>
        <begin position="242"/>
        <end position="337"/>
    </location>
</feature>
<evidence type="ECO:0000256" key="1">
    <source>
        <dbReference type="ARBA" id="ARBA00000971"/>
    </source>
</evidence>
<dbReference type="PANTHER" id="PTHR43811">
    <property type="entry name" value="FKBP-TYPE PEPTIDYL-PROLYL CIS-TRANS ISOMERASE FKPA"/>
    <property type="match status" value="1"/>
</dbReference>
<feature type="region of interest" description="Disordered" evidence="7">
    <location>
        <begin position="194"/>
        <end position="223"/>
    </location>
</feature>
<name>A0A7K2IXM4_9ACTN</name>
<evidence type="ECO:0000256" key="6">
    <source>
        <dbReference type="PROSITE-ProRule" id="PRU00277"/>
    </source>
</evidence>
<evidence type="ECO:0000259" key="9">
    <source>
        <dbReference type="PROSITE" id="PS50059"/>
    </source>
</evidence>
<dbReference type="PROSITE" id="PS51257">
    <property type="entry name" value="PROKAR_LIPOPROTEIN"/>
    <property type="match status" value="1"/>
</dbReference>
<evidence type="ECO:0000256" key="5">
    <source>
        <dbReference type="ARBA" id="ARBA00023235"/>
    </source>
</evidence>
<dbReference type="AlphaFoldDB" id="A0A7K2IXM4"/>
<reference evidence="10 11" key="1">
    <citation type="journal article" date="2019" name="Nat. Commun.">
        <title>The antimicrobial potential of Streptomyces from insect microbiomes.</title>
        <authorList>
            <person name="Chevrette M.G."/>
            <person name="Carlson C.M."/>
            <person name="Ortega H.E."/>
            <person name="Thomas C."/>
            <person name="Ananiev G.E."/>
            <person name="Barns K.J."/>
            <person name="Book A.J."/>
            <person name="Cagnazzo J."/>
            <person name="Carlos C."/>
            <person name="Flanigan W."/>
            <person name="Grubbs K.J."/>
            <person name="Horn H.A."/>
            <person name="Hoffmann F.M."/>
            <person name="Klassen J.L."/>
            <person name="Knack J.J."/>
            <person name="Lewin G.R."/>
            <person name="McDonald B.R."/>
            <person name="Muller L."/>
            <person name="Melo W.G.P."/>
            <person name="Pinto-Tomas A.A."/>
            <person name="Schmitz A."/>
            <person name="Wendt-Pienkowski E."/>
            <person name="Wildman S."/>
            <person name="Zhao M."/>
            <person name="Zhang F."/>
            <person name="Bugni T.S."/>
            <person name="Andes D.R."/>
            <person name="Pupo M.T."/>
            <person name="Currie C.R."/>
        </authorList>
    </citation>
    <scope>NUCLEOTIDE SEQUENCE [LARGE SCALE GENOMIC DNA]</scope>
    <source>
        <strain evidence="10 11">SID5840</strain>
    </source>
</reference>
<feature type="signal peptide" evidence="8">
    <location>
        <begin position="1"/>
        <end position="20"/>
    </location>
</feature>
<dbReference type="PROSITE" id="PS50059">
    <property type="entry name" value="FKBP_PPIASE"/>
    <property type="match status" value="1"/>
</dbReference>
<feature type="chain" id="PRO_5038788373" description="peptidylprolyl isomerase" evidence="8">
    <location>
        <begin position="21"/>
        <end position="368"/>
    </location>
</feature>
<comment type="caution">
    <text evidence="10">The sequence shown here is derived from an EMBL/GenBank/DDBJ whole genome shotgun (WGS) entry which is preliminary data.</text>
</comment>
<comment type="similarity">
    <text evidence="2">Belongs to the FKBP-type PPIase family.</text>
</comment>
<dbReference type="InterPro" id="IPR001179">
    <property type="entry name" value="PPIase_FKBP_dom"/>
</dbReference>
<evidence type="ECO:0000313" key="10">
    <source>
        <dbReference type="EMBL" id="MYR34738.1"/>
    </source>
</evidence>
<keyword evidence="8" id="KW-0732">Signal</keyword>
<sequence length="368" mass="39132">MTMHRRAAALAVPLTAIALAVSSCGSIPEDWKTPAFLRMNEEELDPRLPDVTGEVGEEPQITFPDAQPPEEEISGVVDKGPGENGLVGADDLLVANVVQYQWTGPGEGEEMEGQSSYETGAPDLVRMAEMPEYITDTLVSQPLGSRAVYVFPALTQEEREQAEAMGQEAPEGASVLVIDIMDRYSKGAVVPGEQTEEVGGDLPTVTQEGHSEPTIEIPDTDPPEDLEVLPLIEGQGAEVEEGQQVIAQYTGVRWEADENGGHEVFDSTWSRGGDPFDTTIGAGAVIEGWDKGMVGQKVGSRLLLVVPGDQAYGETEEEAMGGPVGTLVFVIDILGAYDNPPQPEPEELEGDGGEQAGDGAADEEAEEE</sequence>
<evidence type="ECO:0000256" key="2">
    <source>
        <dbReference type="ARBA" id="ARBA00006577"/>
    </source>
</evidence>
<dbReference type="Gene3D" id="3.10.50.40">
    <property type="match status" value="1"/>
</dbReference>
<dbReference type="EMBL" id="WWHY01000001">
    <property type="protein sequence ID" value="MYR34738.1"/>
    <property type="molecule type" value="Genomic_DNA"/>
</dbReference>
<dbReference type="InterPro" id="IPR046357">
    <property type="entry name" value="PPIase_dom_sf"/>
</dbReference>
<evidence type="ECO:0000256" key="3">
    <source>
        <dbReference type="ARBA" id="ARBA00013194"/>
    </source>
</evidence>
<dbReference type="EC" id="5.2.1.8" evidence="3 6"/>
<dbReference type="Proteomes" id="UP000467124">
    <property type="component" value="Unassembled WGS sequence"/>
</dbReference>
<proteinExistence type="inferred from homology"/>
<keyword evidence="4 6" id="KW-0697">Rotamase</keyword>
<dbReference type="PANTHER" id="PTHR43811:SF19">
    <property type="entry name" value="39 KDA FK506-BINDING NUCLEAR PROTEIN"/>
    <property type="match status" value="1"/>
</dbReference>
<keyword evidence="5 6" id="KW-0413">Isomerase</keyword>
<dbReference type="SUPFAM" id="SSF54534">
    <property type="entry name" value="FKBP-like"/>
    <property type="match status" value="1"/>
</dbReference>
<accession>A0A7K2IXM4</accession>